<dbReference type="GO" id="GO:0003723">
    <property type="term" value="F:RNA binding"/>
    <property type="evidence" value="ECO:0007669"/>
    <property type="project" value="UniProtKB-KW"/>
</dbReference>
<evidence type="ECO:0000256" key="4">
    <source>
        <dbReference type="ARBA" id="ARBA00022695"/>
    </source>
</evidence>
<dbReference type="PANTHER" id="PTHR47545:SF1">
    <property type="entry name" value="MULTIFUNCTIONAL CCA PROTEIN"/>
    <property type="match status" value="1"/>
</dbReference>
<keyword evidence="10 11" id="KW-0694">RNA-binding</keyword>
<keyword evidence="7" id="KW-0692">RNA repair</keyword>
<evidence type="ECO:0000256" key="8">
    <source>
        <dbReference type="ARBA" id="ARBA00022840"/>
    </source>
</evidence>
<evidence type="ECO:0000256" key="7">
    <source>
        <dbReference type="ARBA" id="ARBA00022800"/>
    </source>
</evidence>
<dbReference type="PANTHER" id="PTHR47545">
    <property type="entry name" value="MULTIFUNCTIONAL CCA PROTEIN"/>
    <property type="match status" value="1"/>
</dbReference>
<dbReference type="Gene3D" id="1.10.3090.10">
    <property type="entry name" value="cca-adding enzyme, domain 2"/>
    <property type="match status" value="1"/>
</dbReference>
<keyword evidence="4" id="KW-0548">Nucleotidyltransferase</keyword>
<keyword evidence="5" id="KW-0479">Metal-binding</keyword>
<keyword evidence="9" id="KW-0460">Magnesium</keyword>
<dbReference type="GO" id="GO:0004810">
    <property type="term" value="F:CCA tRNA nucleotidyltransferase activity"/>
    <property type="evidence" value="ECO:0007669"/>
    <property type="project" value="InterPro"/>
</dbReference>
<keyword evidence="6" id="KW-0547">Nucleotide-binding</keyword>
<dbReference type="InterPro" id="IPR012006">
    <property type="entry name" value="CCA_bact"/>
</dbReference>
<comment type="caution">
    <text evidence="14">The sequence shown here is derived from an EMBL/GenBank/DDBJ whole genome shotgun (WGS) entry which is preliminary data.</text>
</comment>
<keyword evidence="15" id="KW-1185">Reference proteome</keyword>
<evidence type="ECO:0000313" key="15">
    <source>
        <dbReference type="Proteomes" id="UP000288395"/>
    </source>
</evidence>
<keyword evidence="8" id="KW-0067">ATP-binding</keyword>
<dbReference type="InterPro" id="IPR050124">
    <property type="entry name" value="tRNA_CCA-adding_enzyme"/>
</dbReference>
<dbReference type="Pfam" id="PF12627">
    <property type="entry name" value="PolyA_pol_RNAbd"/>
    <property type="match status" value="1"/>
</dbReference>
<dbReference type="Gene3D" id="3.30.460.10">
    <property type="entry name" value="Beta Polymerase, domain 2"/>
    <property type="match status" value="1"/>
</dbReference>
<feature type="domain" description="Poly A polymerase head" evidence="12">
    <location>
        <begin position="3"/>
        <end position="122"/>
    </location>
</feature>
<gene>
    <name evidence="14" type="ORF">CWE08_08760</name>
</gene>
<evidence type="ECO:0000313" key="14">
    <source>
        <dbReference type="EMBL" id="RUO19995.1"/>
    </source>
</evidence>
<organism evidence="14 15">
    <name type="scientific">Aliidiomarina iranensis</name>
    <dbReference type="NCBI Taxonomy" id="1434071"/>
    <lineage>
        <taxon>Bacteria</taxon>
        <taxon>Pseudomonadati</taxon>
        <taxon>Pseudomonadota</taxon>
        <taxon>Gammaproteobacteria</taxon>
        <taxon>Alteromonadales</taxon>
        <taxon>Idiomarinaceae</taxon>
        <taxon>Aliidiomarina</taxon>
    </lineage>
</organism>
<dbReference type="InterPro" id="IPR032828">
    <property type="entry name" value="PolyA_RNA-bd"/>
</dbReference>
<evidence type="ECO:0000256" key="6">
    <source>
        <dbReference type="ARBA" id="ARBA00022741"/>
    </source>
</evidence>
<dbReference type="RefSeq" id="WP_126767570.1">
    <property type="nucleotide sequence ID" value="NZ_PIPJ01000006.1"/>
</dbReference>
<dbReference type="Pfam" id="PF01743">
    <property type="entry name" value="PolyA_pol"/>
    <property type="match status" value="1"/>
</dbReference>
<dbReference type="EMBL" id="PIPJ01000006">
    <property type="protein sequence ID" value="RUO19995.1"/>
    <property type="molecule type" value="Genomic_DNA"/>
</dbReference>
<dbReference type="CDD" id="cd05398">
    <property type="entry name" value="NT_ClassII-CCAase"/>
    <property type="match status" value="1"/>
</dbReference>
<proteinExistence type="inferred from homology"/>
<keyword evidence="3" id="KW-0819">tRNA processing</keyword>
<dbReference type="PIRSF" id="PIRSF000813">
    <property type="entry name" value="CCA_bact"/>
    <property type="match status" value="1"/>
</dbReference>
<dbReference type="InterPro" id="IPR002646">
    <property type="entry name" value="PolA_pol_head_dom"/>
</dbReference>
<dbReference type="Proteomes" id="UP000288395">
    <property type="component" value="Unassembled WGS sequence"/>
</dbReference>
<evidence type="ECO:0000256" key="5">
    <source>
        <dbReference type="ARBA" id="ARBA00022723"/>
    </source>
</evidence>
<evidence type="ECO:0000256" key="2">
    <source>
        <dbReference type="ARBA" id="ARBA00022679"/>
    </source>
</evidence>
<dbReference type="SUPFAM" id="SSF81891">
    <property type="entry name" value="Poly A polymerase C-terminal region-like"/>
    <property type="match status" value="1"/>
</dbReference>
<accession>A0A432VU39</accession>
<comment type="similarity">
    <text evidence="11">Belongs to the tRNA nucleotidyltransferase/poly(A) polymerase family.</text>
</comment>
<evidence type="ECO:0000256" key="1">
    <source>
        <dbReference type="ARBA" id="ARBA00001946"/>
    </source>
</evidence>
<name>A0A432VU39_9GAMM</name>
<dbReference type="OrthoDB" id="9805698at2"/>
<evidence type="ECO:0000256" key="11">
    <source>
        <dbReference type="RuleBase" id="RU003953"/>
    </source>
</evidence>
<evidence type="ECO:0000259" key="13">
    <source>
        <dbReference type="Pfam" id="PF12627"/>
    </source>
</evidence>
<keyword evidence="2 11" id="KW-0808">Transferase</keyword>
<dbReference type="AlphaFoldDB" id="A0A432VU39"/>
<dbReference type="GO" id="GO:0001680">
    <property type="term" value="P:tRNA 3'-terminal CCA addition"/>
    <property type="evidence" value="ECO:0007669"/>
    <property type="project" value="InterPro"/>
</dbReference>
<evidence type="ECO:0000256" key="9">
    <source>
        <dbReference type="ARBA" id="ARBA00022842"/>
    </source>
</evidence>
<dbReference type="SUPFAM" id="SSF81301">
    <property type="entry name" value="Nucleotidyltransferase"/>
    <property type="match status" value="1"/>
</dbReference>
<reference evidence="15" key="1">
    <citation type="journal article" date="2018" name="Front. Microbiol.">
        <title>Genome-Based Analysis Reveals the Taxonomy and Diversity of the Family Idiomarinaceae.</title>
        <authorList>
            <person name="Liu Y."/>
            <person name="Lai Q."/>
            <person name="Shao Z."/>
        </authorList>
    </citation>
    <scope>NUCLEOTIDE SEQUENCE [LARGE SCALE GENOMIC DNA]</scope>
    <source>
        <strain evidence="15">GBPy7</strain>
    </source>
</reference>
<dbReference type="GO" id="GO:0042245">
    <property type="term" value="P:RNA repair"/>
    <property type="evidence" value="ECO:0007669"/>
    <property type="project" value="UniProtKB-KW"/>
</dbReference>
<dbReference type="GO" id="GO:0005524">
    <property type="term" value="F:ATP binding"/>
    <property type="evidence" value="ECO:0007669"/>
    <property type="project" value="UniProtKB-KW"/>
</dbReference>
<feature type="domain" description="tRNA nucleotidyltransferase/poly(A) polymerase RNA and SrmB- binding" evidence="13">
    <location>
        <begin position="149"/>
        <end position="207"/>
    </location>
</feature>
<sequence length="403" mass="44988">MKVYVVGGAVRDELLGLPVADYDYVVVGATPEELLAAGYTPVGNDFPVFLHPQTQAEYALARTERKSGSGYTGFICYSAPDVTLEDDLLRRDLTINAIAKDSDGKLYDPYGGVADIQNRKLRHVSNAFQEDPLRVLRVARFYARFFELGFTIANETFQLMAEMVSSGELAALTAERVWQETHKAFLTPNPEVFFATLAEIGALAALLGVRKPQSGSHLTTNSLSNTTQSISAQFPQLIKLSGGNFAREAIKDKAKRETLVLQRYVLLCVDLHQQFLAHLNVATAFKVPHKLQRAAEETERVLRELTRGELNAEQILLVFQRNDSWRRPEQFHVVLDSLQIILADSEIAKRRDFLVLTRGLAVLSAIDVQKIVAAGFKNQEISEQLNLERKRAIERMLAESLNG</sequence>
<evidence type="ECO:0000256" key="3">
    <source>
        <dbReference type="ARBA" id="ARBA00022694"/>
    </source>
</evidence>
<evidence type="ECO:0000256" key="10">
    <source>
        <dbReference type="ARBA" id="ARBA00022884"/>
    </source>
</evidence>
<dbReference type="InterPro" id="IPR043519">
    <property type="entry name" value="NT_sf"/>
</dbReference>
<dbReference type="GO" id="GO:0046872">
    <property type="term" value="F:metal ion binding"/>
    <property type="evidence" value="ECO:0007669"/>
    <property type="project" value="UniProtKB-KW"/>
</dbReference>
<comment type="cofactor">
    <cofactor evidence="1">
        <name>Mg(2+)</name>
        <dbReference type="ChEBI" id="CHEBI:18420"/>
    </cofactor>
</comment>
<evidence type="ECO:0000259" key="12">
    <source>
        <dbReference type="Pfam" id="PF01743"/>
    </source>
</evidence>
<protein>
    <submittedName>
        <fullName evidence="14">Multifunctional CCA tRNA nucleotidyl transferase/2'3'-cyclic phosphodiesterase/2'nucleotidase/phosphatase</fullName>
    </submittedName>
</protein>